<accession>A0A0F9G6M4</accession>
<name>A0A0F9G6M4_9ZZZZ</name>
<dbReference type="EMBL" id="LAZR01027615">
    <property type="protein sequence ID" value="KKL65185.1"/>
    <property type="molecule type" value="Genomic_DNA"/>
</dbReference>
<reference evidence="1" key="1">
    <citation type="journal article" date="2015" name="Nature">
        <title>Complex archaea that bridge the gap between prokaryotes and eukaryotes.</title>
        <authorList>
            <person name="Spang A."/>
            <person name="Saw J.H."/>
            <person name="Jorgensen S.L."/>
            <person name="Zaremba-Niedzwiedzka K."/>
            <person name="Martijn J."/>
            <person name="Lind A.E."/>
            <person name="van Eijk R."/>
            <person name="Schleper C."/>
            <person name="Guy L."/>
            <person name="Ettema T.J."/>
        </authorList>
    </citation>
    <scope>NUCLEOTIDE SEQUENCE</scope>
</reference>
<organism evidence="1">
    <name type="scientific">marine sediment metagenome</name>
    <dbReference type="NCBI Taxonomy" id="412755"/>
    <lineage>
        <taxon>unclassified sequences</taxon>
        <taxon>metagenomes</taxon>
        <taxon>ecological metagenomes</taxon>
    </lineage>
</organism>
<sequence>MSDVLVRWKIRSAVMTPYGATKRVAGDQDTMDRRKALDLERCGFLEVLGAPEQLVAKAASVLEEDDEA</sequence>
<protein>
    <submittedName>
        <fullName evidence="1">Uncharacterized protein</fullName>
    </submittedName>
</protein>
<dbReference type="AlphaFoldDB" id="A0A0F9G6M4"/>
<comment type="caution">
    <text evidence="1">The sequence shown here is derived from an EMBL/GenBank/DDBJ whole genome shotgun (WGS) entry which is preliminary data.</text>
</comment>
<gene>
    <name evidence="1" type="ORF">LCGC14_2157520</name>
</gene>
<proteinExistence type="predicted"/>
<evidence type="ECO:0000313" key="1">
    <source>
        <dbReference type="EMBL" id="KKL65185.1"/>
    </source>
</evidence>